<keyword evidence="5 8" id="KW-0732">Signal</keyword>
<dbReference type="AlphaFoldDB" id="A0A922L5S1"/>
<evidence type="ECO:0000313" key="13">
    <source>
        <dbReference type="Proteomes" id="UP000790347"/>
    </source>
</evidence>
<evidence type="ECO:0000259" key="11">
    <source>
        <dbReference type="Pfam" id="PF02872"/>
    </source>
</evidence>
<keyword evidence="13" id="KW-1185">Reference proteome</keyword>
<evidence type="ECO:0000256" key="3">
    <source>
        <dbReference type="ARBA" id="ARBA00012643"/>
    </source>
</evidence>
<proteinExistence type="inferred from homology"/>
<dbReference type="Pfam" id="PF00149">
    <property type="entry name" value="Metallophos"/>
    <property type="match status" value="1"/>
</dbReference>
<dbReference type="InterPro" id="IPR006146">
    <property type="entry name" value="5'-Nucleotdase_CS"/>
</dbReference>
<evidence type="ECO:0000256" key="1">
    <source>
        <dbReference type="ARBA" id="ARBA00000815"/>
    </source>
</evidence>
<name>A0A922L5S1_DERFA</name>
<reference evidence="12" key="1">
    <citation type="submission" date="2013-05" db="EMBL/GenBank/DDBJ databases">
        <authorList>
            <person name="Yim A.K.Y."/>
            <person name="Chan T.F."/>
            <person name="Ji K.M."/>
            <person name="Liu X.Y."/>
            <person name="Zhou J.W."/>
            <person name="Li R.Q."/>
            <person name="Yang K.Y."/>
            <person name="Li J."/>
            <person name="Li M."/>
            <person name="Law P.T.W."/>
            <person name="Wu Y.L."/>
            <person name="Cai Z.L."/>
            <person name="Qin H."/>
            <person name="Bao Y."/>
            <person name="Leung R.K.K."/>
            <person name="Ng P.K.S."/>
            <person name="Zou J."/>
            <person name="Zhong X.J."/>
            <person name="Ran P.X."/>
            <person name="Zhong N.S."/>
            <person name="Liu Z.G."/>
            <person name="Tsui S.K.W."/>
        </authorList>
    </citation>
    <scope>NUCLEOTIDE SEQUENCE</scope>
    <source>
        <strain evidence="12">Derf</strain>
        <tissue evidence="12">Whole organism</tissue>
    </source>
</reference>
<dbReference type="PRINTS" id="PR01607">
    <property type="entry name" value="APYRASEFAMLY"/>
</dbReference>
<dbReference type="EMBL" id="ASGP02000002">
    <property type="protein sequence ID" value="KAH9521336.1"/>
    <property type="molecule type" value="Genomic_DNA"/>
</dbReference>
<feature type="signal peptide" evidence="8">
    <location>
        <begin position="1"/>
        <end position="28"/>
    </location>
</feature>
<evidence type="ECO:0000256" key="5">
    <source>
        <dbReference type="ARBA" id="ARBA00022729"/>
    </source>
</evidence>
<comment type="similarity">
    <text evidence="2 8">Belongs to the 5'-nucleotidase family.</text>
</comment>
<accession>A0A922L5S1</accession>
<dbReference type="SUPFAM" id="SSF56300">
    <property type="entry name" value="Metallo-dependent phosphatases"/>
    <property type="match status" value="1"/>
</dbReference>
<dbReference type="InterPro" id="IPR008334">
    <property type="entry name" value="5'-Nucleotdase_C"/>
</dbReference>
<dbReference type="EC" id="3.1.3.5" evidence="3"/>
<evidence type="ECO:0000256" key="4">
    <source>
        <dbReference type="ARBA" id="ARBA00022723"/>
    </source>
</evidence>
<keyword evidence="9" id="KW-0472">Membrane</keyword>
<dbReference type="InterPro" id="IPR004843">
    <property type="entry name" value="Calcineurin-like_PHP"/>
</dbReference>
<dbReference type="PANTHER" id="PTHR11575">
    <property type="entry name" value="5'-NUCLEOTIDASE-RELATED"/>
    <property type="match status" value="1"/>
</dbReference>
<evidence type="ECO:0000256" key="9">
    <source>
        <dbReference type="SAM" id="Phobius"/>
    </source>
</evidence>
<evidence type="ECO:0000256" key="7">
    <source>
        <dbReference type="ARBA" id="ARBA00022801"/>
    </source>
</evidence>
<keyword evidence="4" id="KW-0479">Metal-binding</keyword>
<dbReference type="GO" id="GO:0046872">
    <property type="term" value="F:metal ion binding"/>
    <property type="evidence" value="ECO:0007669"/>
    <property type="project" value="UniProtKB-KW"/>
</dbReference>
<keyword evidence="7 8" id="KW-0378">Hydrolase</keyword>
<dbReference type="SUPFAM" id="SSF55816">
    <property type="entry name" value="5'-nucleotidase (syn. UDP-sugar hydrolase), C-terminal domain"/>
    <property type="match status" value="1"/>
</dbReference>
<evidence type="ECO:0000313" key="12">
    <source>
        <dbReference type="EMBL" id="KAH9521336.1"/>
    </source>
</evidence>
<dbReference type="GO" id="GO:0005886">
    <property type="term" value="C:plasma membrane"/>
    <property type="evidence" value="ECO:0007669"/>
    <property type="project" value="TreeGrafter"/>
</dbReference>
<feature type="transmembrane region" description="Helical" evidence="9">
    <location>
        <begin position="584"/>
        <end position="601"/>
    </location>
</feature>
<keyword evidence="6 8" id="KW-0547">Nucleotide-binding</keyword>
<protein>
    <recommendedName>
        <fullName evidence="3">5'-nucleotidase</fullName>
        <ecNumber evidence="3">3.1.3.5</ecNumber>
    </recommendedName>
</protein>
<evidence type="ECO:0000256" key="6">
    <source>
        <dbReference type="ARBA" id="ARBA00022741"/>
    </source>
</evidence>
<dbReference type="InterPro" id="IPR029052">
    <property type="entry name" value="Metallo-depent_PP-like"/>
</dbReference>
<dbReference type="PROSITE" id="PS00786">
    <property type="entry name" value="5_NUCLEOTIDASE_2"/>
    <property type="match status" value="1"/>
</dbReference>
<dbReference type="PANTHER" id="PTHR11575:SF24">
    <property type="entry name" value="5'-NUCLEOTIDASE"/>
    <property type="match status" value="1"/>
</dbReference>
<gene>
    <name evidence="12" type="ORF">DERF_005002</name>
</gene>
<reference evidence="12" key="2">
    <citation type="journal article" date="2022" name="Res Sq">
        <title>Comparative Genomics Reveals Insights into the Divergent Evolution of Astigmatic Mites and Household Pest Adaptations.</title>
        <authorList>
            <person name="Xiong Q."/>
            <person name="Wan A.T.-Y."/>
            <person name="Liu X.-Y."/>
            <person name="Fung C.S.-H."/>
            <person name="Xiao X."/>
            <person name="Malainual N."/>
            <person name="Hou J."/>
            <person name="Wang L."/>
            <person name="Wang M."/>
            <person name="Yang K."/>
            <person name="Cui Y."/>
            <person name="Leung E."/>
            <person name="Nong W."/>
            <person name="Shin S.-K."/>
            <person name="Au S."/>
            <person name="Jeong K.Y."/>
            <person name="Chew F.T."/>
            <person name="Hui J."/>
            <person name="Leung T.F."/>
            <person name="Tungtrongchitr A."/>
            <person name="Zhong N."/>
            <person name="Liu Z."/>
            <person name="Tsui S."/>
        </authorList>
    </citation>
    <scope>NUCLEOTIDE SEQUENCE</scope>
    <source>
        <strain evidence="12">Derf</strain>
        <tissue evidence="12">Whole organism</tissue>
    </source>
</reference>
<dbReference type="Gene3D" id="3.90.780.10">
    <property type="entry name" value="5'-Nucleotidase, C-terminal domain"/>
    <property type="match status" value="1"/>
</dbReference>
<dbReference type="Proteomes" id="UP000790347">
    <property type="component" value="Unassembled WGS sequence"/>
</dbReference>
<evidence type="ECO:0000256" key="2">
    <source>
        <dbReference type="ARBA" id="ARBA00006654"/>
    </source>
</evidence>
<evidence type="ECO:0000259" key="10">
    <source>
        <dbReference type="Pfam" id="PF00149"/>
    </source>
</evidence>
<feature type="domain" description="5'-Nucleotidase C-terminal" evidence="11">
    <location>
        <begin position="367"/>
        <end position="530"/>
    </location>
</feature>
<sequence>MLSSSSSSSSLLFRSLVIQWLILFKSVASDFRLTIIHNNDFHANYLPIKWYNNAECFEHWDNDTSCVGGVARTVAKVKEIRQQYENNNDDGNVLFLNAGDHFQGTSWYTLLKSKVVADFVKLMKHDVMTLGNHEFDDGPEELKKFLNLMNGSLPIVCCNVDFDQSLGIHSSMVEKSIVINIKNTKVAIIGYLTPDTRFLSSPGEHVKFRDEIQAIQEEIQSLKAKHPDLNIFIGLGHSGYDRDIEIAEKIPDLDVIVGGHSHTYLYSGKKPPSIEKPSGPYPTIYEHAIKTSNYENNETTLIVQAFALGKYIGILNLTFNDDGQIVEYSGEPILLTHNSTEDAETKERVQSINKELAIKYNETFGMATEEFTQNTCRSKECTLGNLITDSFVDRFIMLQQNKKIRKHSCQVMSLINGGNIRTSIDKGPITYRKLISVLPFSNALGILTVNGSELLKIFENSAEQHDRGGFLQISGARVTYSTTPCKTVIKKSKLINVEAFCNSQWTPIEKENTFQVIINSFMSRGGDNYTININKWLDYQLIDREVLSEYIRKRQNVTPKVEDRIQFIIANDDNGYNSCKTLTINSYLISFVMTILIYIILSQIL</sequence>
<comment type="catalytic activity">
    <reaction evidence="1">
        <text>a ribonucleoside 5'-phosphate + H2O = a ribonucleoside + phosphate</text>
        <dbReference type="Rhea" id="RHEA:12484"/>
        <dbReference type="ChEBI" id="CHEBI:15377"/>
        <dbReference type="ChEBI" id="CHEBI:18254"/>
        <dbReference type="ChEBI" id="CHEBI:43474"/>
        <dbReference type="ChEBI" id="CHEBI:58043"/>
        <dbReference type="EC" id="3.1.3.5"/>
    </reaction>
</comment>
<dbReference type="InterPro" id="IPR036907">
    <property type="entry name" value="5'-Nucleotdase_C_sf"/>
</dbReference>
<keyword evidence="9" id="KW-1133">Transmembrane helix</keyword>
<dbReference type="CDD" id="cd07409">
    <property type="entry name" value="MPP_CD73_N"/>
    <property type="match status" value="1"/>
</dbReference>
<dbReference type="FunFam" id="3.60.21.10:FF:000020">
    <property type="entry name" value="NT5E isoform 4"/>
    <property type="match status" value="1"/>
</dbReference>
<keyword evidence="9" id="KW-0812">Transmembrane</keyword>
<feature type="chain" id="PRO_5038165920" description="5'-nucleotidase" evidence="8">
    <location>
        <begin position="29"/>
        <end position="605"/>
    </location>
</feature>
<organism evidence="12 13">
    <name type="scientific">Dermatophagoides farinae</name>
    <name type="common">American house dust mite</name>
    <dbReference type="NCBI Taxonomy" id="6954"/>
    <lineage>
        <taxon>Eukaryota</taxon>
        <taxon>Metazoa</taxon>
        <taxon>Ecdysozoa</taxon>
        <taxon>Arthropoda</taxon>
        <taxon>Chelicerata</taxon>
        <taxon>Arachnida</taxon>
        <taxon>Acari</taxon>
        <taxon>Acariformes</taxon>
        <taxon>Sarcoptiformes</taxon>
        <taxon>Astigmata</taxon>
        <taxon>Psoroptidia</taxon>
        <taxon>Analgoidea</taxon>
        <taxon>Pyroglyphidae</taxon>
        <taxon>Dermatophagoidinae</taxon>
        <taxon>Dermatophagoides</taxon>
    </lineage>
</organism>
<dbReference type="InterPro" id="IPR006179">
    <property type="entry name" value="5_nucleotidase/apyrase"/>
</dbReference>
<dbReference type="GO" id="GO:0006196">
    <property type="term" value="P:AMP catabolic process"/>
    <property type="evidence" value="ECO:0007669"/>
    <property type="project" value="TreeGrafter"/>
</dbReference>
<dbReference type="GO" id="GO:0000166">
    <property type="term" value="F:nucleotide binding"/>
    <property type="evidence" value="ECO:0007669"/>
    <property type="project" value="UniProtKB-KW"/>
</dbReference>
<dbReference type="Pfam" id="PF02872">
    <property type="entry name" value="5_nucleotid_C"/>
    <property type="match status" value="1"/>
</dbReference>
<comment type="caution">
    <text evidence="12">The sequence shown here is derived from an EMBL/GenBank/DDBJ whole genome shotgun (WGS) entry which is preliminary data.</text>
</comment>
<evidence type="ECO:0000256" key="8">
    <source>
        <dbReference type="RuleBase" id="RU362119"/>
    </source>
</evidence>
<dbReference type="Gene3D" id="3.60.21.10">
    <property type="match status" value="1"/>
</dbReference>
<dbReference type="GO" id="GO:0008253">
    <property type="term" value="F:5'-nucleotidase activity"/>
    <property type="evidence" value="ECO:0007669"/>
    <property type="project" value="UniProtKB-EC"/>
</dbReference>
<feature type="domain" description="Calcineurin-like phosphoesterase" evidence="10">
    <location>
        <begin position="34"/>
        <end position="264"/>
    </location>
</feature>